<keyword evidence="2" id="KW-0732">Signal</keyword>
<dbReference type="STRING" id="403673.A0A177WR50"/>
<dbReference type="Proteomes" id="UP000077115">
    <property type="component" value="Unassembled WGS sequence"/>
</dbReference>
<keyword evidence="1" id="KW-0472">Membrane</keyword>
<evidence type="ECO:0000313" key="3">
    <source>
        <dbReference type="EMBL" id="OAJ42607.1"/>
    </source>
</evidence>
<keyword evidence="1" id="KW-1133">Transmembrane helix</keyword>
<sequence>MVYSYLGHIYTFYTLFITIVQSLPTVSPVQSHQTDSPQSCSQPIDTLFLIDASNGMESYLVTLNKRVPTLFKHMSSLGYTDTLYSVVAFGGASAVIQPFTDNTTQVMNTLSILAEKTGTSYGWEDQEAGLEAIRSVINMDANGVVPNSILAQKCQLYSGVSNQACYISWREKSIRNIIMVTDEDSDMPIHPFNRMADQTTAFANQSILTQNESEYFTQLYEPPFSPSILYQTTSGYLRYRSANQPLVLSDAWQQEIDQTAHKMISAGISMSLFSKSDFNGNSKGPISSWTDANAYRLALTHQYANNSDRDMSFTTLLQYGHAELNLHVINSTNPQHIVYTGFNATGTLDGLVDNGYGQSLQAQALSELYKVEKMAHDSLSGPIAPMRVFTLQTVNDADPNANGLIDAGLLGGMVDFPRCTLPPLPLPTTTSSTVATTIKWATSTISFDNSTTMLSTASTTFELSTSTISLDNPTATASAIATATVLVGSAHSSPPISNTAAIAGGMLSAVGITAAGVILFRRSSSSLRAASVLSPEPPPSNTLNPIFEKTDPIENAIFVPKFAQGGAEGTSSATSL</sequence>
<accession>A0A177WR50</accession>
<reference evidence="3 4" key="2">
    <citation type="submission" date="2016-05" db="EMBL/GenBank/DDBJ databases">
        <title>Lineage-specific infection strategies underlie the spectrum of fungal disease in amphibians.</title>
        <authorList>
            <person name="Cuomo C.A."/>
            <person name="Farrer R.A."/>
            <person name="James T."/>
            <person name="Longcore J."/>
            <person name="Birren B."/>
        </authorList>
    </citation>
    <scope>NUCLEOTIDE SEQUENCE [LARGE SCALE GENOMIC DNA]</scope>
    <source>
        <strain evidence="3 4">JEL423</strain>
    </source>
</reference>
<feature type="chain" id="PRO_5008077799" evidence="2">
    <location>
        <begin position="23"/>
        <end position="576"/>
    </location>
</feature>
<evidence type="ECO:0000256" key="2">
    <source>
        <dbReference type="SAM" id="SignalP"/>
    </source>
</evidence>
<keyword evidence="1" id="KW-0812">Transmembrane</keyword>
<dbReference type="Gene3D" id="3.40.50.410">
    <property type="entry name" value="von Willebrand factor, type A domain"/>
    <property type="match status" value="1"/>
</dbReference>
<protein>
    <submittedName>
        <fullName evidence="3">Uncharacterized protein</fullName>
    </submittedName>
</protein>
<dbReference type="OrthoDB" id="2160190at2759"/>
<gene>
    <name evidence="3" type="ORF">BDEG_26048</name>
</gene>
<dbReference type="InterPro" id="IPR036465">
    <property type="entry name" value="vWFA_dom_sf"/>
</dbReference>
<dbReference type="VEuPathDB" id="FungiDB:BDEG_26048"/>
<organism evidence="3 4">
    <name type="scientific">Batrachochytrium dendrobatidis (strain JEL423)</name>
    <dbReference type="NCBI Taxonomy" id="403673"/>
    <lineage>
        <taxon>Eukaryota</taxon>
        <taxon>Fungi</taxon>
        <taxon>Fungi incertae sedis</taxon>
        <taxon>Chytridiomycota</taxon>
        <taxon>Chytridiomycota incertae sedis</taxon>
        <taxon>Chytridiomycetes</taxon>
        <taxon>Rhizophydiales</taxon>
        <taxon>Rhizophydiales incertae sedis</taxon>
        <taxon>Batrachochytrium</taxon>
    </lineage>
</organism>
<dbReference type="SUPFAM" id="SSF53300">
    <property type="entry name" value="vWA-like"/>
    <property type="match status" value="1"/>
</dbReference>
<evidence type="ECO:0000256" key="1">
    <source>
        <dbReference type="SAM" id="Phobius"/>
    </source>
</evidence>
<feature type="signal peptide" evidence="2">
    <location>
        <begin position="1"/>
        <end position="22"/>
    </location>
</feature>
<name>A0A177WR50_BATDL</name>
<reference evidence="3 4" key="1">
    <citation type="submission" date="2006-10" db="EMBL/GenBank/DDBJ databases">
        <title>The Genome Sequence of Batrachochytrium dendrobatidis JEL423.</title>
        <authorList>
            <consortium name="The Broad Institute Genome Sequencing Platform"/>
            <person name="Birren B."/>
            <person name="Lander E."/>
            <person name="Galagan J."/>
            <person name="Cuomo C."/>
            <person name="Devon K."/>
            <person name="Jaffe D."/>
            <person name="Butler J."/>
            <person name="Alvarez P."/>
            <person name="Gnerre S."/>
            <person name="Grabherr M."/>
            <person name="Kleber M."/>
            <person name="Mauceli E."/>
            <person name="Brockman W."/>
            <person name="Young S."/>
            <person name="LaButti K."/>
            <person name="Sykes S."/>
            <person name="DeCaprio D."/>
            <person name="Crawford M."/>
            <person name="Koehrsen M."/>
            <person name="Engels R."/>
            <person name="Montgomery P."/>
            <person name="Pearson M."/>
            <person name="Howarth C."/>
            <person name="Larson L."/>
            <person name="White J."/>
            <person name="O'Leary S."/>
            <person name="Kodira C."/>
            <person name="Zeng Q."/>
            <person name="Yandava C."/>
            <person name="Alvarado L."/>
            <person name="Longcore J."/>
            <person name="James T."/>
        </authorList>
    </citation>
    <scope>NUCLEOTIDE SEQUENCE [LARGE SCALE GENOMIC DNA]</scope>
    <source>
        <strain evidence="3 4">JEL423</strain>
    </source>
</reference>
<proteinExistence type="predicted"/>
<dbReference type="EMBL" id="DS022308">
    <property type="protein sequence ID" value="OAJ42607.1"/>
    <property type="molecule type" value="Genomic_DNA"/>
</dbReference>
<dbReference type="eggNOG" id="ENOG502RS0N">
    <property type="taxonomic scope" value="Eukaryota"/>
</dbReference>
<evidence type="ECO:0000313" key="4">
    <source>
        <dbReference type="Proteomes" id="UP000077115"/>
    </source>
</evidence>
<feature type="transmembrane region" description="Helical" evidence="1">
    <location>
        <begin position="500"/>
        <end position="520"/>
    </location>
</feature>
<dbReference type="AlphaFoldDB" id="A0A177WR50"/>